<proteinExistence type="predicted"/>
<sequence>MKNFFILFFAVAFQLCLGQSLIEQIKFDHLGNDDRTKIEKINELLSQSIKLREENCNEYAMKYYGCILEYRMIYLYNNEPIAMDEAKFNRITAMNSDGTEKTNNYMTNTRTYILNWNDKKFVSKSAIISENGISVTDNFYLDKAEIERMMKKTK</sequence>
<gene>
    <name evidence="1" type="ORF">SAMN05421593_1514</name>
</gene>
<name>A0A1H6H768_CHRCI</name>
<dbReference type="Proteomes" id="UP000198561">
    <property type="component" value="Unassembled WGS sequence"/>
</dbReference>
<dbReference type="STRING" id="680127.SAMN05421593_1514"/>
<evidence type="ECO:0000313" key="2">
    <source>
        <dbReference type="Proteomes" id="UP000198561"/>
    </source>
</evidence>
<accession>A0A1H6H768</accession>
<protein>
    <submittedName>
        <fullName evidence="1">Uncharacterized protein</fullName>
    </submittedName>
</protein>
<dbReference type="OrthoDB" id="1252435at2"/>
<dbReference type="EMBL" id="FNWQ01000002">
    <property type="protein sequence ID" value="SEH31651.1"/>
    <property type="molecule type" value="Genomic_DNA"/>
</dbReference>
<organism evidence="1 2">
    <name type="scientific">Chryseobacterium culicis</name>
    <dbReference type="NCBI Taxonomy" id="680127"/>
    <lineage>
        <taxon>Bacteria</taxon>
        <taxon>Pseudomonadati</taxon>
        <taxon>Bacteroidota</taxon>
        <taxon>Flavobacteriia</taxon>
        <taxon>Flavobacteriales</taxon>
        <taxon>Weeksellaceae</taxon>
        <taxon>Chryseobacterium group</taxon>
        <taxon>Chryseobacterium</taxon>
    </lineage>
</organism>
<dbReference type="AlphaFoldDB" id="A0A1H6H768"/>
<reference evidence="1 2" key="1">
    <citation type="submission" date="2016-10" db="EMBL/GenBank/DDBJ databases">
        <authorList>
            <person name="de Groot N.N."/>
        </authorList>
    </citation>
    <scope>NUCLEOTIDE SEQUENCE [LARGE SCALE GENOMIC DNA]</scope>
    <source>
        <strain evidence="1 2">DSM 23031</strain>
    </source>
</reference>
<dbReference type="RefSeq" id="WP_089690856.1">
    <property type="nucleotide sequence ID" value="NZ_FNWQ01000002.1"/>
</dbReference>
<evidence type="ECO:0000313" key="1">
    <source>
        <dbReference type="EMBL" id="SEH31651.1"/>
    </source>
</evidence>